<keyword evidence="7" id="KW-1185">Reference proteome</keyword>
<comment type="caution">
    <text evidence="6">The sequence shown here is derived from an EMBL/GenBank/DDBJ whole genome shotgun (WGS) entry which is preliminary data.</text>
</comment>
<dbReference type="InterPro" id="IPR017853">
    <property type="entry name" value="GH"/>
</dbReference>
<evidence type="ECO:0000313" key="6">
    <source>
        <dbReference type="EMBL" id="KAK8767755.1"/>
    </source>
</evidence>
<dbReference type="SMART" id="SM00636">
    <property type="entry name" value="Glyco_18"/>
    <property type="match status" value="1"/>
</dbReference>
<evidence type="ECO:0000256" key="2">
    <source>
        <dbReference type="ARBA" id="ARBA00023295"/>
    </source>
</evidence>
<dbReference type="InterPro" id="IPR001223">
    <property type="entry name" value="Glyco_hydro18_cat"/>
</dbReference>
<keyword evidence="2 3" id="KW-0326">Glycosidase</keyword>
<dbReference type="GO" id="GO:0005576">
    <property type="term" value="C:extracellular region"/>
    <property type="evidence" value="ECO:0007669"/>
    <property type="project" value="TreeGrafter"/>
</dbReference>
<dbReference type="PANTHER" id="PTHR11177">
    <property type="entry name" value="CHITINASE"/>
    <property type="match status" value="1"/>
</dbReference>
<evidence type="ECO:0000256" key="3">
    <source>
        <dbReference type="RuleBase" id="RU000489"/>
    </source>
</evidence>
<dbReference type="PANTHER" id="PTHR11177:SF317">
    <property type="entry name" value="CHITINASE 12-RELATED"/>
    <property type="match status" value="1"/>
</dbReference>
<gene>
    <name evidence="6" type="ORF">V5799_005467</name>
</gene>
<name>A0AAQ4DZ65_AMBAM</name>
<dbReference type="InterPro" id="IPR001579">
    <property type="entry name" value="Glyco_hydro_18_chit_AS"/>
</dbReference>
<dbReference type="EMBL" id="JARKHS020025031">
    <property type="protein sequence ID" value="KAK8767755.1"/>
    <property type="molecule type" value="Genomic_DNA"/>
</dbReference>
<keyword evidence="1 3" id="KW-0378">Hydrolase</keyword>
<dbReference type="GO" id="GO:0004568">
    <property type="term" value="F:chitinase activity"/>
    <property type="evidence" value="ECO:0007669"/>
    <property type="project" value="UniProtKB-ARBA"/>
</dbReference>
<organism evidence="6 7">
    <name type="scientific">Amblyomma americanum</name>
    <name type="common">Lone star tick</name>
    <dbReference type="NCBI Taxonomy" id="6943"/>
    <lineage>
        <taxon>Eukaryota</taxon>
        <taxon>Metazoa</taxon>
        <taxon>Ecdysozoa</taxon>
        <taxon>Arthropoda</taxon>
        <taxon>Chelicerata</taxon>
        <taxon>Arachnida</taxon>
        <taxon>Acari</taxon>
        <taxon>Parasitiformes</taxon>
        <taxon>Ixodida</taxon>
        <taxon>Ixodoidea</taxon>
        <taxon>Ixodidae</taxon>
        <taxon>Amblyomminae</taxon>
        <taxon>Amblyomma</taxon>
    </lineage>
</organism>
<feature type="domain" description="GH18" evidence="5">
    <location>
        <begin position="10"/>
        <end position="161"/>
    </location>
</feature>
<dbReference type="GO" id="GO:0008061">
    <property type="term" value="F:chitin binding"/>
    <property type="evidence" value="ECO:0007669"/>
    <property type="project" value="InterPro"/>
</dbReference>
<dbReference type="InterPro" id="IPR050314">
    <property type="entry name" value="Glycosyl_Hydrlase_18"/>
</dbReference>
<feature type="non-terminal residue" evidence="6">
    <location>
        <position position="1"/>
    </location>
</feature>
<dbReference type="GO" id="GO:0005975">
    <property type="term" value="P:carbohydrate metabolic process"/>
    <property type="evidence" value="ECO:0007669"/>
    <property type="project" value="InterPro"/>
</dbReference>
<evidence type="ECO:0000256" key="4">
    <source>
        <dbReference type="RuleBase" id="RU004453"/>
    </source>
</evidence>
<dbReference type="PROSITE" id="PS51910">
    <property type="entry name" value="GH18_2"/>
    <property type="match status" value="1"/>
</dbReference>
<reference evidence="6 7" key="1">
    <citation type="journal article" date="2023" name="Arcadia Sci">
        <title>De novo assembly of a long-read Amblyomma americanum tick genome.</title>
        <authorList>
            <person name="Chou S."/>
            <person name="Poskanzer K.E."/>
            <person name="Rollins M."/>
            <person name="Thuy-Boun P.S."/>
        </authorList>
    </citation>
    <scope>NUCLEOTIDE SEQUENCE [LARGE SCALE GENOMIC DNA]</scope>
    <source>
        <strain evidence="6">F_SG_1</strain>
        <tissue evidence="6">Salivary glands</tissue>
    </source>
</reference>
<dbReference type="InterPro" id="IPR011583">
    <property type="entry name" value="Chitinase_II/V-like_cat"/>
</dbReference>
<dbReference type="Proteomes" id="UP001321473">
    <property type="component" value="Unassembled WGS sequence"/>
</dbReference>
<comment type="similarity">
    <text evidence="4">Belongs to the glycosyl hydrolase 18 family.</text>
</comment>
<dbReference type="PROSITE" id="PS01095">
    <property type="entry name" value="GH18_1"/>
    <property type="match status" value="1"/>
</dbReference>
<evidence type="ECO:0000259" key="5">
    <source>
        <dbReference type="PROSITE" id="PS51910"/>
    </source>
</evidence>
<accession>A0AAQ4DZ65</accession>
<sequence>PSAPSGGTNKKIVCYFTNWAQYRQGDGKFLPEDIDPTLCTHIIYAFGWMKKHKLSSFDASDDTKNGKKGLYERVIDLKKKNPNLKVLLAVGGWSFGTQRFKEMASNSYNRRLFIFSSLNFLRRRKFDGLDLDWEFPRGNEDKKNFVELVKVCGARSETLTI</sequence>
<dbReference type="GO" id="GO:0006032">
    <property type="term" value="P:chitin catabolic process"/>
    <property type="evidence" value="ECO:0007669"/>
    <property type="project" value="TreeGrafter"/>
</dbReference>
<dbReference type="Pfam" id="PF00704">
    <property type="entry name" value="Glyco_hydro_18"/>
    <property type="match status" value="1"/>
</dbReference>
<dbReference type="SUPFAM" id="SSF51445">
    <property type="entry name" value="(Trans)glycosidases"/>
    <property type="match status" value="1"/>
</dbReference>
<evidence type="ECO:0000256" key="1">
    <source>
        <dbReference type="ARBA" id="ARBA00022801"/>
    </source>
</evidence>
<protein>
    <recommendedName>
        <fullName evidence="5">GH18 domain-containing protein</fullName>
    </recommendedName>
</protein>
<proteinExistence type="inferred from homology"/>
<dbReference type="AlphaFoldDB" id="A0AAQ4DZ65"/>
<dbReference type="Gene3D" id="3.20.20.80">
    <property type="entry name" value="Glycosidases"/>
    <property type="match status" value="1"/>
</dbReference>
<evidence type="ECO:0000313" key="7">
    <source>
        <dbReference type="Proteomes" id="UP001321473"/>
    </source>
</evidence>